<dbReference type="AlphaFoldDB" id="A0A1W1X8A5"/>
<dbReference type="OrthoDB" id="7202514at2"/>
<dbReference type="STRING" id="1121001.SAMN02745857_00866"/>
<keyword evidence="3" id="KW-1185">Reference proteome</keyword>
<gene>
    <name evidence="2" type="ORF">SAMN02745857_00866</name>
</gene>
<proteinExistence type="predicted"/>
<sequence length="279" mass="30608">MALRYPHLIALFCSVLLLVCGMTSAAATQQCGPATIVLIGKTLQDPDFDGPDAPDKAAPAGIVATACRAAPQRGLTLAAVAYQSSAGYEKKLVIALLDPARQQVVASYRGKIDEDGATRVRDDSLHFDARAYALAPGVSAFGLEIDADADACMLEGGLGPFKILYIRDGQQIRPVTPSIHTGGWHLLRGQRCTDGGEILIQQMRTTISTKPGKARGWHDLQLDTRTAFIRLREREHDQRMRILRSTPGHRKTTQRLHYDGTQYPLAGWEKARDALWRPR</sequence>
<dbReference type="EMBL" id="FWXD01000004">
    <property type="protein sequence ID" value="SMC20215.1"/>
    <property type="molecule type" value="Genomic_DNA"/>
</dbReference>
<dbReference type="Proteomes" id="UP000192761">
    <property type="component" value="Unassembled WGS sequence"/>
</dbReference>
<organism evidence="2 3">
    <name type="scientific">Andreprevotia lacus DSM 23236</name>
    <dbReference type="NCBI Taxonomy" id="1121001"/>
    <lineage>
        <taxon>Bacteria</taxon>
        <taxon>Pseudomonadati</taxon>
        <taxon>Pseudomonadota</taxon>
        <taxon>Betaproteobacteria</taxon>
        <taxon>Neisseriales</taxon>
        <taxon>Chitinibacteraceae</taxon>
        <taxon>Andreprevotia</taxon>
    </lineage>
</organism>
<accession>A0A1W1X8A5</accession>
<keyword evidence="1" id="KW-0732">Signal</keyword>
<evidence type="ECO:0000313" key="2">
    <source>
        <dbReference type="EMBL" id="SMC20215.1"/>
    </source>
</evidence>
<feature type="chain" id="PRO_5012031814" evidence="1">
    <location>
        <begin position="26"/>
        <end position="279"/>
    </location>
</feature>
<name>A0A1W1X8A5_9NEIS</name>
<evidence type="ECO:0000313" key="3">
    <source>
        <dbReference type="Proteomes" id="UP000192761"/>
    </source>
</evidence>
<feature type="signal peptide" evidence="1">
    <location>
        <begin position="1"/>
        <end position="25"/>
    </location>
</feature>
<protein>
    <submittedName>
        <fullName evidence="2">Uncharacterized protein</fullName>
    </submittedName>
</protein>
<dbReference type="RefSeq" id="WP_084089319.1">
    <property type="nucleotide sequence ID" value="NZ_FWXD01000004.1"/>
</dbReference>
<evidence type="ECO:0000256" key="1">
    <source>
        <dbReference type="SAM" id="SignalP"/>
    </source>
</evidence>
<reference evidence="2 3" key="1">
    <citation type="submission" date="2017-04" db="EMBL/GenBank/DDBJ databases">
        <authorList>
            <person name="Afonso C.L."/>
            <person name="Miller P.J."/>
            <person name="Scott M.A."/>
            <person name="Spackman E."/>
            <person name="Goraichik I."/>
            <person name="Dimitrov K.M."/>
            <person name="Suarez D.L."/>
            <person name="Swayne D.E."/>
        </authorList>
    </citation>
    <scope>NUCLEOTIDE SEQUENCE [LARGE SCALE GENOMIC DNA]</scope>
    <source>
        <strain evidence="2 3">DSM 23236</strain>
    </source>
</reference>